<dbReference type="Proteomes" id="UP000886657">
    <property type="component" value="Unassembled WGS sequence"/>
</dbReference>
<reference evidence="2" key="1">
    <citation type="submission" date="2020-10" db="EMBL/GenBank/DDBJ databases">
        <title>Connecting structure to function with the recovery of over 1000 high-quality activated sludge metagenome-assembled genomes encoding full-length rRNA genes using long-read sequencing.</title>
        <authorList>
            <person name="Singleton C.M."/>
            <person name="Petriglieri F."/>
            <person name="Kristensen J.M."/>
            <person name="Kirkegaard R.H."/>
            <person name="Michaelsen T.Y."/>
            <person name="Andersen M.H."/>
            <person name="Karst S.M."/>
            <person name="Dueholm M.S."/>
            <person name="Nielsen P.H."/>
            <person name="Albertsen M."/>
        </authorList>
    </citation>
    <scope>NUCLEOTIDE SEQUENCE</scope>
    <source>
        <strain evidence="2">Skiv_18-Q3-R9-52_MAXAC.067</strain>
    </source>
</reference>
<dbReference type="PANTHER" id="PTHR42924:SF3">
    <property type="entry name" value="POLYMERASE_HISTIDINOL PHOSPHATASE N-TERMINAL DOMAIN-CONTAINING PROTEIN"/>
    <property type="match status" value="1"/>
</dbReference>
<organism evidence="2 3">
    <name type="scientific">Candidatus Geothrix skivensis</name>
    <dbReference type="NCBI Taxonomy" id="2954439"/>
    <lineage>
        <taxon>Bacteria</taxon>
        <taxon>Pseudomonadati</taxon>
        <taxon>Acidobacteriota</taxon>
        <taxon>Holophagae</taxon>
        <taxon>Holophagales</taxon>
        <taxon>Holophagaceae</taxon>
        <taxon>Geothrix</taxon>
    </lineage>
</organism>
<dbReference type="SUPFAM" id="SSF89550">
    <property type="entry name" value="PHP domain-like"/>
    <property type="match status" value="1"/>
</dbReference>
<evidence type="ECO:0000259" key="1">
    <source>
        <dbReference type="SMART" id="SM00481"/>
    </source>
</evidence>
<gene>
    <name evidence="2" type="ORF">IPP58_06480</name>
</gene>
<feature type="domain" description="Polymerase/histidinol phosphatase N-terminal" evidence="1">
    <location>
        <begin position="3"/>
        <end position="68"/>
    </location>
</feature>
<comment type="caution">
    <text evidence="2">The sequence shown here is derived from an EMBL/GenBank/DDBJ whole genome shotgun (WGS) entry which is preliminary data.</text>
</comment>
<dbReference type="Gene3D" id="1.10.150.650">
    <property type="match status" value="1"/>
</dbReference>
<evidence type="ECO:0000313" key="2">
    <source>
        <dbReference type="EMBL" id="MBK9796127.1"/>
    </source>
</evidence>
<name>A0A9D7XHI4_9BACT</name>
<dbReference type="CDD" id="cd07438">
    <property type="entry name" value="PHP_HisPPase_AMP"/>
    <property type="match status" value="1"/>
</dbReference>
<sequence>MVIDLHCHSLHSDGTDAPGRLALLGEEAKLTALCLTDHDTMGGTADFLAMQSQVKVRLLAGTELSCQFLGRSLHVLGLLVDPVDARFQARLEELRGRRDDRNRRMVARLAELGCAITLDDVQAHASTPLLSRVHFALALATRGFVKRPADAFARLIGDDCPGFVPREELSPAEASLWIREAGGVPVVAHPGRFAGAAFRWEDAMAELQRQGLEGLEGYYGEYRAAEQKYFIALAARLGMVVTGGSDYHGTHKPGLRLGRGSGGLKVPDELLERLETQQRFGSHH</sequence>
<dbReference type="EMBL" id="JADKIO010000005">
    <property type="protein sequence ID" value="MBK9796127.1"/>
    <property type="molecule type" value="Genomic_DNA"/>
</dbReference>
<dbReference type="GO" id="GO:0004534">
    <property type="term" value="F:5'-3' RNA exonuclease activity"/>
    <property type="evidence" value="ECO:0007669"/>
    <property type="project" value="TreeGrafter"/>
</dbReference>
<accession>A0A9D7XHI4</accession>
<dbReference type="InterPro" id="IPR052018">
    <property type="entry name" value="PHP_domain"/>
</dbReference>
<dbReference type="Pfam" id="PF02811">
    <property type="entry name" value="PHP"/>
    <property type="match status" value="1"/>
</dbReference>
<proteinExistence type="predicted"/>
<dbReference type="AlphaFoldDB" id="A0A9D7XHI4"/>
<dbReference type="SMART" id="SM00481">
    <property type="entry name" value="POLIIIAc"/>
    <property type="match status" value="1"/>
</dbReference>
<dbReference type="InterPro" id="IPR016195">
    <property type="entry name" value="Pol/histidinol_Pase-like"/>
</dbReference>
<dbReference type="InterPro" id="IPR004013">
    <property type="entry name" value="PHP_dom"/>
</dbReference>
<dbReference type="Gene3D" id="3.20.20.140">
    <property type="entry name" value="Metal-dependent hydrolases"/>
    <property type="match status" value="1"/>
</dbReference>
<dbReference type="InterPro" id="IPR003141">
    <property type="entry name" value="Pol/His_phosphatase_N"/>
</dbReference>
<dbReference type="PANTHER" id="PTHR42924">
    <property type="entry name" value="EXONUCLEASE"/>
    <property type="match status" value="1"/>
</dbReference>
<protein>
    <submittedName>
        <fullName evidence="2">PHP domain-containing protein</fullName>
    </submittedName>
</protein>
<dbReference type="GO" id="GO:0035312">
    <property type="term" value="F:5'-3' DNA exonuclease activity"/>
    <property type="evidence" value="ECO:0007669"/>
    <property type="project" value="TreeGrafter"/>
</dbReference>
<evidence type="ECO:0000313" key="3">
    <source>
        <dbReference type="Proteomes" id="UP000886657"/>
    </source>
</evidence>